<dbReference type="EMBL" id="JAENHP010000003">
    <property type="protein sequence ID" value="MBM2616398.1"/>
    <property type="molecule type" value="Genomic_DNA"/>
</dbReference>
<keyword evidence="4" id="KW-1185">Reference proteome</keyword>
<protein>
    <submittedName>
        <fullName evidence="3">2TM domain-containing protein</fullName>
    </submittedName>
</protein>
<sequence length="92" mass="10562">MTDTRLPTDLREAAVIRLRKKRDLQAHLLAFVLVNLFLNGIWLLTTPGGFYWPMFPLLGWGIGLAFHVWDVYVGSNPSEEAIRAEMDRLGHR</sequence>
<dbReference type="InterPro" id="IPR025698">
    <property type="entry name" value="2TM_dom"/>
</dbReference>
<proteinExistence type="predicted"/>
<dbReference type="RefSeq" id="WP_203376293.1">
    <property type="nucleotide sequence ID" value="NZ_JAENHP010000003.1"/>
</dbReference>
<dbReference type="Proteomes" id="UP000632138">
    <property type="component" value="Unassembled WGS sequence"/>
</dbReference>
<keyword evidence="1" id="KW-0472">Membrane</keyword>
<evidence type="ECO:0000259" key="2">
    <source>
        <dbReference type="Pfam" id="PF13239"/>
    </source>
</evidence>
<feature type="transmembrane region" description="Helical" evidence="1">
    <location>
        <begin position="50"/>
        <end position="73"/>
    </location>
</feature>
<keyword evidence="1" id="KW-1133">Transmembrane helix</keyword>
<name>A0ABS2A985_9ACTN</name>
<dbReference type="Pfam" id="PF13239">
    <property type="entry name" value="2TM"/>
    <property type="match status" value="1"/>
</dbReference>
<feature type="domain" description="2TM" evidence="2">
    <location>
        <begin position="14"/>
        <end position="80"/>
    </location>
</feature>
<evidence type="ECO:0000313" key="3">
    <source>
        <dbReference type="EMBL" id="MBM2616398.1"/>
    </source>
</evidence>
<evidence type="ECO:0000256" key="1">
    <source>
        <dbReference type="SAM" id="Phobius"/>
    </source>
</evidence>
<reference evidence="3 4" key="1">
    <citation type="submission" date="2021-01" db="EMBL/GenBank/DDBJ databases">
        <title>Actinoplanes sp. nov. LDG1-06 isolated from lichen.</title>
        <authorList>
            <person name="Saeng-In P."/>
            <person name="Phongsopitanun W."/>
            <person name="Kanchanasin P."/>
            <person name="Yuki M."/>
            <person name="Kudo T."/>
            <person name="Ohkuma M."/>
            <person name="Tanasupawat S."/>
        </authorList>
    </citation>
    <scope>NUCLEOTIDE SEQUENCE [LARGE SCALE GENOMIC DNA]</scope>
    <source>
        <strain evidence="3 4">LDG1-06</strain>
    </source>
</reference>
<feature type="transmembrane region" description="Helical" evidence="1">
    <location>
        <begin position="26"/>
        <end position="44"/>
    </location>
</feature>
<evidence type="ECO:0000313" key="4">
    <source>
        <dbReference type="Proteomes" id="UP000632138"/>
    </source>
</evidence>
<comment type="caution">
    <text evidence="3">The sequence shown here is derived from an EMBL/GenBank/DDBJ whole genome shotgun (WGS) entry which is preliminary data.</text>
</comment>
<accession>A0ABS2A985</accession>
<gene>
    <name evidence="3" type="ORF">JIG36_12605</name>
</gene>
<keyword evidence="1" id="KW-0812">Transmembrane</keyword>
<organism evidence="3 4">
    <name type="scientific">Paractinoplanes ovalisporus</name>
    <dbReference type="NCBI Taxonomy" id="2810368"/>
    <lineage>
        <taxon>Bacteria</taxon>
        <taxon>Bacillati</taxon>
        <taxon>Actinomycetota</taxon>
        <taxon>Actinomycetes</taxon>
        <taxon>Micromonosporales</taxon>
        <taxon>Micromonosporaceae</taxon>
        <taxon>Paractinoplanes</taxon>
    </lineage>
</organism>